<accession>A0ABT7MC89</accession>
<dbReference type="InterPro" id="IPR001509">
    <property type="entry name" value="Epimerase_deHydtase"/>
</dbReference>
<dbReference type="InterPro" id="IPR036291">
    <property type="entry name" value="NAD(P)-bd_dom_sf"/>
</dbReference>
<dbReference type="PANTHER" id="PTHR48079:SF6">
    <property type="entry name" value="NAD(P)-BINDING DOMAIN-CONTAINING PROTEIN-RELATED"/>
    <property type="match status" value="1"/>
</dbReference>
<gene>
    <name evidence="2" type="ORF">QRT03_20075</name>
</gene>
<proteinExistence type="predicted"/>
<comment type="caution">
    <text evidence="2">The sequence shown here is derived from an EMBL/GenBank/DDBJ whole genome shotgun (WGS) entry which is preliminary data.</text>
</comment>
<dbReference type="Proteomes" id="UP001231924">
    <property type="component" value="Unassembled WGS sequence"/>
</dbReference>
<feature type="domain" description="NAD-dependent epimerase/dehydratase" evidence="1">
    <location>
        <begin position="3"/>
        <end position="213"/>
    </location>
</feature>
<name>A0ABT7MC89_9PSEU</name>
<evidence type="ECO:0000313" key="2">
    <source>
        <dbReference type="EMBL" id="MDL5158275.1"/>
    </source>
</evidence>
<organism evidence="2 3">
    <name type="scientific">Actinomycetospora termitidis</name>
    <dbReference type="NCBI Taxonomy" id="3053470"/>
    <lineage>
        <taxon>Bacteria</taxon>
        <taxon>Bacillati</taxon>
        <taxon>Actinomycetota</taxon>
        <taxon>Actinomycetes</taxon>
        <taxon>Pseudonocardiales</taxon>
        <taxon>Pseudonocardiaceae</taxon>
        <taxon>Actinomycetospora</taxon>
    </lineage>
</organism>
<keyword evidence="3" id="KW-1185">Reference proteome</keyword>
<evidence type="ECO:0000313" key="3">
    <source>
        <dbReference type="Proteomes" id="UP001231924"/>
    </source>
</evidence>
<dbReference type="InterPro" id="IPR051783">
    <property type="entry name" value="NAD(P)-dependent_oxidoreduct"/>
</dbReference>
<reference evidence="2 3" key="1">
    <citation type="submission" date="2023-06" db="EMBL/GenBank/DDBJ databases">
        <title>Actinomycetospora Odt1-22.</title>
        <authorList>
            <person name="Supong K."/>
        </authorList>
    </citation>
    <scope>NUCLEOTIDE SEQUENCE [LARGE SCALE GENOMIC DNA]</scope>
    <source>
        <strain evidence="2 3">Odt1-22</strain>
    </source>
</reference>
<evidence type="ECO:0000259" key="1">
    <source>
        <dbReference type="Pfam" id="PF01370"/>
    </source>
</evidence>
<dbReference type="RefSeq" id="WP_286054797.1">
    <property type="nucleotide sequence ID" value="NZ_JASVWF010000004.1"/>
</dbReference>
<dbReference type="SUPFAM" id="SSF51735">
    <property type="entry name" value="NAD(P)-binding Rossmann-fold domains"/>
    <property type="match status" value="1"/>
</dbReference>
<dbReference type="PANTHER" id="PTHR48079">
    <property type="entry name" value="PROTEIN YEEZ"/>
    <property type="match status" value="1"/>
</dbReference>
<dbReference type="Gene3D" id="3.40.50.720">
    <property type="entry name" value="NAD(P)-binding Rossmann-like Domain"/>
    <property type="match status" value="1"/>
</dbReference>
<dbReference type="Pfam" id="PF01370">
    <property type="entry name" value="Epimerase"/>
    <property type="match status" value="1"/>
</dbReference>
<protein>
    <submittedName>
        <fullName evidence="2">NAD-dependent epimerase/dehydratase family protein</fullName>
    </submittedName>
</protein>
<sequence>MQVYVIGATGFVGGGIAAHLVAAGHHVLGLARTAEAAERLAARGVEPHRGDLDAGRAEVVATAVAADAVVYAAQLPGPDELALTAALLDGLAGTDRALLFTSGTGVLLQRTGGAWSPDSFAEDDPFDVEPLAAGRYAAERMVREDGRSRGVVVRPGQVWGPGDHGHVHATYRSVAATGAACYVGDGLATYTHVHLADLARLYDLVLTSARGGAVYHAAAGEVPNRWIAEAVGADLGRPTRSLTLAEAVEVWGEMGALVLGSSSRSRDPRTRIELGWRPVHTDLLSTVGEPRLRALAAVPTP</sequence>
<dbReference type="EMBL" id="JASVWF010000004">
    <property type="protein sequence ID" value="MDL5158275.1"/>
    <property type="molecule type" value="Genomic_DNA"/>
</dbReference>